<proteinExistence type="predicted"/>
<protein>
    <submittedName>
        <fullName evidence="2">Uncharacterized protein</fullName>
    </submittedName>
</protein>
<reference evidence="2" key="1">
    <citation type="journal article" date="2014" name="Int. J. Syst. Evol. Microbiol.">
        <title>Complete genome sequence of Corynebacterium casei LMG S-19264T (=DSM 44701T), isolated from a smear-ripened cheese.</title>
        <authorList>
            <consortium name="US DOE Joint Genome Institute (JGI-PGF)"/>
            <person name="Walter F."/>
            <person name="Albersmeier A."/>
            <person name="Kalinowski J."/>
            <person name="Ruckert C."/>
        </authorList>
    </citation>
    <scope>NUCLEOTIDE SEQUENCE</scope>
    <source>
        <strain evidence="2">CGMCC 1.12506</strain>
    </source>
</reference>
<dbReference type="InterPro" id="IPR021521">
    <property type="entry name" value="DUF3185"/>
</dbReference>
<evidence type="ECO:0000313" key="3">
    <source>
        <dbReference type="Proteomes" id="UP000625735"/>
    </source>
</evidence>
<dbReference type="Pfam" id="PF11381">
    <property type="entry name" value="DUF3185"/>
    <property type="match status" value="1"/>
</dbReference>
<evidence type="ECO:0000256" key="1">
    <source>
        <dbReference type="SAM" id="Phobius"/>
    </source>
</evidence>
<keyword evidence="3" id="KW-1185">Reference proteome</keyword>
<reference evidence="2" key="2">
    <citation type="submission" date="2020-09" db="EMBL/GenBank/DDBJ databases">
        <authorList>
            <person name="Sun Q."/>
            <person name="Zhou Y."/>
        </authorList>
    </citation>
    <scope>NUCLEOTIDE SEQUENCE</scope>
    <source>
        <strain evidence="2">CGMCC 1.12506</strain>
    </source>
</reference>
<keyword evidence="1" id="KW-0812">Transmembrane</keyword>
<comment type="caution">
    <text evidence="2">The sequence shown here is derived from an EMBL/GenBank/DDBJ whole genome shotgun (WGS) entry which is preliminary data.</text>
</comment>
<dbReference type="Proteomes" id="UP000625735">
    <property type="component" value="Unassembled WGS sequence"/>
</dbReference>
<feature type="transmembrane region" description="Helical" evidence="1">
    <location>
        <begin position="44"/>
        <end position="63"/>
    </location>
</feature>
<gene>
    <name evidence="2" type="ORF">GCM10011343_01660</name>
</gene>
<accession>A0A916XVM9</accession>
<dbReference type="EMBL" id="BMFG01000001">
    <property type="protein sequence ID" value="GGD14257.1"/>
    <property type="molecule type" value="Genomic_DNA"/>
</dbReference>
<feature type="transmembrane region" description="Helical" evidence="1">
    <location>
        <begin position="7"/>
        <end position="24"/>
    </location>
</feature>
<keyword evidence="1" id="KW-1133">Transmembrane helix</keyword>
<evidence type="ECO:0000313" key="2">
    <source>
        <dbReference type="EMBL" id="GGD14257.1"/>
    </source>
</evidence>
<dbReference type="RefSeq" id="WP_188360603.1">
    <property type="nucleotide sequence ID" value="NZ_BMFG01000001.1"/>
</dbReference>
<name>A0A916XVM9_9FLAO</name>
<sequence>MDSKKIISLVLIGVGVALLIYGMNHMDSASSQIGELFGKTDNKGMISMIIGGVLAVAGLVTFLKKKS</sequence>
<organism evidence="2 3">
    <name type="scientific">Flavobacterium orientale</name>
    <dbReference type="NCBI Taxonomy" id="1756020"/>
    <lineage>
        <taxon>Bacteria</taxon>
        <taxon>Pseudomonadati</taxon>
        <taxon>Bacteroidota</taxon>
        <taxon>Flavobacteriia</taxon>
        <taxon>Flavobacteriales</taxon>
        <taxon>Flavobacteriaceae</taxon>
        <taxon>Flavobacterium</taxon>
    </lineage>
</organism>
<dbReference type="AlphaFoldDB" id="A0A916XVM9"/>
<keyword evidence="1" id="KW-0472">Membrane</keyword>